<protein>
    <submittedName>
        <fullName evidence="2">Uncharacterized protein</fullName>
    </submittedName>
</protein>
<reference evidence="2 3" key="1">
    <citation type="journal article" date="2011" name="J. Bacteriol.">
        <title>Complete genome sequences of two hemotropic Mycoplasmas, Mycoplasma haemofelis strain Ohio2 and Mycoplasma suis strain Illinois.</title>
        <authorList>
            <person name="Messick J.B."/>
            <person name="Santos A.P."/>
            <person name="Guimaraes A.M."/>
        </authorList>
    </citation>
    <scope>NUCLEOTIDE SEQUENCE [LARGE SCALE GENOMIC DNA]</scope>
    <source>
        <strain evidence="2 3">Ohio2</strain>
    </source>
</reference>
<dbReference type="EMBL" id="CP002808">
    <property type="protein sequence ID" value="AEG73582.1"/>
    <property type="molecule type" value="Genomic_DNA"/>
</dbReference>
<name>F6FG84_MYCHI</name>
<feature type="region of interest" description="Disordered" evidence="1">
    <location>
        <begin position="175"/>
        <end position="194"/>
    </location>
</feature>
<sequence>MASSKLMFGSVAAAGTAATAGVSGMYLLKSDSDEKYIYELIKEDPTLEFLTSKSGEDSNWKSSWEKYRTENQSHEKDPWGITNWSSLKSQSNQNAPSDFLSKCDSYSQKKVKSNKDALYLSVTKWCTRDKRVAASSFLASDNKELLTSSTDKSDSAWKEAWDAYRNAYKNTNSNPWGIQDWDNKKNSDGQNAPDDFVSKCDAESKVLILSKEDPVYKNLSKYCTKAKA</sequence>
<evidence type="ECO:0000313" key="2">
    <source>
        <dbReference type="EMBL" id="AEG73582.1"/>
    </source>
</evidence>
<feature type="region of interest" description="Disordered" evidence="1">
    <location>
        <begin position="51"/>
        <end position="90"/>
    </location>
</feature>
<feature type="compositionally biased region" description="Basic and acidic residues" evidence="1">
    <location>
        <begin position="54"/>
        <end position="78"/>
    </location>
</feature>
<proteinExistence type="predicted"/>
<organism evidence="2 3">
    <name type="scientific">Mycoplasma haemofelis (strain Ohio2)</name>
    <dbReference type="NCBI Taxonomy" id="859194"/>
    <lineage>
        <taxon>Bacteria</taxon>
        <taxon>Bacillati</taxon>
        <taxon>Mycoplasmatota</taxon>
        <taxon>Mollicutes</taxon>
        <taxon>Mycoplasmataceae</taxon>
        <taxon>Mycoplasma</taxon>
    </lineage>
</organism>
<dbReference type="AlphaFoldDB" id="F6FG84"/>
<evidence type="ECO:0000313" key="3">
    <source>
        <dbReference type="Proteomes" id="UP000007952"/>
    </source>
</evidence>
<dbReference type="STRING" id="859194.MHF_1346"/>
<dbReference type="BioCyc" id="MHAE859194:G1GR7-1341-MONOMER"/>
<gene>
    <name evidence="2" type="ordered locus">MHF_1346</name>
</gene>
<reference key="2">
    <citation type="submission" date="2011-05" db="EMBL/GenBank/DDBJ databases">
        <title>The Genome of Mycoplasma haemofelis Strain Ohio2, a pathogenic hemoplasma of the cat.</title>
        <authorList>
            <person name="Santos A.P."/>
            <person name="Guimaraes A.M.S."/>
            <person name="SanMiguel P.J."/>
            <person name="Martin S.W."/>
            <person name="Messick J.B."/>
        </authorList>
    </citation>
    <scope>NUCLEOTIDE SEQUENCE</scope>
    <source>
        <strain>Ohio2</strain>
    </source>
</reference>
<evidence type="ECO:0000256" key="1">
    <source>
        <dbReference type="SAM" id="MobiDB-lite"/>
    </source>
</evidence>
<accession>F6FG84</accession>
<dbReference type="Proteomes" id="UP000007952">
    <property type="component" value="Chromosome"/>
</dbReference>
<dbReference type="KEGG" id="mhf:MHF_1346"/>
<dbReference type="HOGENOM" id="CLU_098620_0_0_14"/>